<evidence type="ECO:0000313" key="2">
    <source>
        <dbReference type="EMBL" id="MCD7458126.1"/>
    </source>
</evidence>
<sequence>MFAVAGNSSRNHGTSTMQKSGEVTGNIDISSADNEQIGKHQTNNMQEESDRLALVISHTNPDCILSGERKDNGAKQISILKTESPNRVLHDIVSGSLKSLKEVNTKVTEDSQKDIMECDKEAVSLVLNQIAKEANIFPKFNTKTTKKNAHSANRRTVPLSAE</sequence>
<accession>A0ABS8SGT2</accession>
<evidence type="ECO:0000256" key="1">
    <source>
        <dbReference type="SAM" id="MobiDB-lite"/>
    </source>
</evidence>
<proteinExistence type="predicted"/>
<name>A0ABS8SGT2_DATST</name>
<keyword evidence="3" id="KW-1185">Reference proteome</keyword>
<comment type="caution">
    <text evidence="2">The sequence shown here is derived from an EMBL/GenBank/DDBJ whole genome shotgun (WGS) entry which is preliminary data.</text>
</comment>
<dbReference type="EMBL" id="JACEIK010000500">
    <property type="protein sequence ID" value="MCD7458126.1"/>
    <property type="molecule type" value="Genomic_DNA"/>
</dbReference>
<dbReference type="Proteomes" id="UP000823775">
    <property type="component" value="Unassembled WGS sequence"/>
</dbReference>
<organism evidence="2 3">
    <name type="scientific">Datura stramonium</name>
    <name type="common">Jimsonweed</name>
    <name type="synonym">Common thornapple</name>
    <dbReference type="NCBI Taxonomy" id="4076"/>
    <lineage>
        <taxon>Eukaryota</taxon>
        <taxon>Viridiplantae</taxon>
        <taxon>Streptophyta</taxon>
        <taxon>Embryophyta</taxon>
        <taxon>Tracheophyta</taxon>
        <taxon>Spermatophyta</taxon>
        <taxon>Magnoliopsida</taxon>
        <taxon>eudicotyledons</taxon>
        <taxon>Gunneridae</taxon>
        <taxon>Pentapetalae</taxon>
        <taxon>asterids</taxon>
        <taxon>lamiids</taxon>
        <taxon>Solanales</taxon>
        <taxon>Solanaceae</taxon>
        <taxon>Solanoideae</taxon>
        <taxon>Datureae</taxon>
        <taxon>Datura</taxon>
    </lineage>
</organism>
<gene>
    <name evidence="2" type="ORF">HAX54_037373</name>
</gene>
<reference evidence="2 3" key="1">
    <citation type="journal article" date="2021" name="BMC Genomics">
        <title>Datura genome reveals duplications of psychoactive alkaloid biosynthetic genes and high mutation rate following tissue culture.</title>
        <authorList>
            <person name="Rajewski A."/>
            <person name="Carter-House D."/>
            <person name="Stajich J."/>
            <person name="Litt A."/>
        </authorList>
    </citation>
    <scope>NUCLEOTIDE SEQUENCE [LARGE SCALE GENOMIC DNA]</scope>
    <source>
        <strain evidence="2">AR-01</strain>
    </source>
</reference>
<evidence type="ECO:0000313" key="3">
    <source>
        <dbReference type="Proteomes" id="UP000823775"/>
    </source>
</evidence>
<feature type="region of interest" description="Disordered" evidence="1">
    <location>
        <begin position="1"/>
        <end position="45"/>
    </location>
</feature>
<protein>
    <submittedName>
        <fullName evidence="2">Uncharacterized protein</fullName>
    </submittedName>
</protein>